<proteinExistence type="predicted"/>
<comment type="caution">
    <text evidence="1">The sequence shown here is derived from an EMBL/GenBank/DDBJ whole genome shotgun (WGS) entry which is preliminary data.</text>
</comment>
<dbReference type="OrthoDB" id="10063099at2759"/>
<gene>
    <name evidence="1" type="ORF">TrCOL_g13035</name>
</gene>
<dbReference type="EMBL" id="BRYA01000979">
    <property type="protein sequence ID" value="GMI36907.1"/>
    <property type="molecule type" value="Genomic_DNA"/>
</dbReference>
<sequence length="154" mass="17269">MEQYSISGFSIDVQEGSVFALDTRLWWHRTEVRGGVGLCVSVARDVYLKKQEEEEKEKEEDGGEGDTKVTNLDCVYATADTSKGTLLFTEGDMPDCELGRSEKPNCEVVDVEVDGEEIMGVVTNRDVKEGEVFTVCYSSEEEEEEDDEGEEEEE</sequence>
<dbReference type="CDD" id="cd08161">
    <property type="entry name" value="SET"/>
    <property type="match status" value="1"/>
</dbReference>
<name>A0A9W7L6U3_9STRA</name>
<organism evidence="1 2">
    <name type="scientific">Triparma columacea</name>
    <dbReference type="NCBI Taxonomy" id="722753"/>
    <lineage>
        <taxon>Eukaryota</taxon>
        <taxon>Sar</taxon>
        <taxon>Stramenopiles</taxon>
        <taxon>Ochrophyta</taxon>
        <taxon>Bolidophyceae</taxon>
        <taxon>Parmales</taxon>
        <taxon>Triparmaceae</taxon>
        <taxon>Triparma</taxon>
    </lineage>
</organism>
<accession>A0A9W7L6U3</accession>
<dbReference type="AlphaFoldDB" id="A0A9W7L6U3"/>
<keyword evidence="2" id="KW-1185">Reference proteome</keyword>
<reference evidence="2" key="1">
    <citation type="journal article" date="2023" name="Commun. Biol.">
        <title>Genome analysis of Parmales, the sister group of diatoms, reveals the evolutionary specialization of diatoms from phago-mixotrophs to photoautotrophs.</title>
        <authorList>
            <person name="Ban H."/>
            <person name="Sato S."/>
            <person name="Yoshikawa S."/>
            <person name="Yamada K."/>
            <person name="Nakamura Y."/>
            <person name="Ichinomiya M."/>
            <person name="Sato N."/>
            <person name="Blanc-Mathieu R."/>
            <person name="Endo H."/>
            <person name="Kuwata A."/>
            <person name="Ogata H."/>
        </authorList>
    </citation>
    <scope>NUCLEOTIDE SEQUENCE [LARGE SCALE GENOMIC DNA]</scope>
</reference>
<evidence type="ECO:0000313" key="2">
    <source>
        <dbReference type="Proteomes" id="UP001165065"/>
    </source>
</evidence>
<evidence type="ECO:0000313" key="1">
    <source>
        <dbReference type="EMBL" id="GMI36907.1"/>
    </source>
</evidence>
<dbReference type="Proteomes" id="UP001165065">
    <property type="component" value="Unassembled WGS sequence"/>
</dbReference>
<dbReference type="Gene3D" id="2.170.270.10">
    <property type="entry name" value="SET domain"/>
    <property type="match status" value="1"/>
</dbReference>
<dbReference type="SUPFAM" id="SSF82199">
    <property type="entry name" value="SET domain"/>
    <property type="match status" value="1"/>
</dbReference>
<dbReference type="InterPro" id="IPR046341">
    <property type="entry name" value="SET_dom_sf"/>
</dbReference>
<protein>
    <submittedName>
        <fullName evidence="1">Uncharacterized protein</fullName>
    </submittedName>
</protein>